<keyword evidence="9" id="KW-0963">Cytoplasm</keyword>
<evidence type="ECO:0000256" key="17">
    <source>
        <dbReference type="ARBA" id="ARBA00031520"/>
    </source>
</evidence>
<comment type="subcellular location">
    <subcellularLocation>
        <location evidence="3">Cytoplasm</location>
    </subcellularLocation>
</comment>
<evidence type="ECO:0000256" key="10">
    <source>
        <dbReference type="ARBA" id="ARBA00022605"/>
    </source>
</evidence>
<dbReference type="Gene3D" id="1.20.59.10">
    <property type="entry name" value="Chorismate mutase"/>
    <property type="match status" value="1"/>
</dbReference>
<evidence type="ECO:0000256" key="13">
    <source>
        <dbReference type="ARBA" id="ARBA00023235"/>
    </source>
</evidence>
<dbReference type="InterPro" id="IPR045865">
    <property type="entry name" value="ACT-like_dom_sf"/>
</dbReference>
<dbReference type="CDD" id="cd04905">
    <property type="entry name" value="ACT_CM-PDT"/>
    <property type="match status" value="1"/>
</dbReference>
<dbReference type="SUPFAM" id="SSF53850">
    <property type="entry name" value="Periplasmic binding protein-like II"/>
    <property type="match status" value="1"/>
</dbReference>
<evidence type="ECO:0000256" key="16">
    <source>
        <dbReference type="ARBA" id="ARBA00031175"/>
    </source>
</evidence>
<evidence type="ECO:0000259" key="20">
    <source>
        <dbReference type="PROSITE" id="PS51171"/>
    </source>
</evidence>
<dbReference type="SUPFAM" id="SSF48600">
    <property type="entry name" value="Chorismate mutase II"/>
    <property type="match status" value="1"/>
</dbReference>
<dbReference type="PROSITE" id="PS51168">
    <property type="entry name" value="CHORISMATE_MUT_2"/>
    <property type="match status" value="1"/>
</dbReference>
<dbReference type="CDD" id="cd13630">
    <property type="entry name" value="PBP2_PDT_1"/>
    <property type="match status" value="1"/>
</dbReference>
<dbReference type="SMART" id="SM00830">
    <property type="entry name" value="CM_2"/>
    <property type="match status" value="1"/>
</dbReference>
<dbReference type="PIRSF" id="PIRSF001500">
    <property type="entry name" value="Chor_mut_pdt_Ppr"/>
    <property type="match status" value="1"/>
</dbReference>
<dbReference type="Proteomes" id="UP001171111">
    <property type="component" value="Unassembled WGS sequence"/>
</dbReference>
<dbReference type="InterPro" id="IPR002912">
    <property type="entry name" value="ACT_dom"/>
</dbReference>
<dbReference type="GO" id="GO:0004664">
    <property type="term" value="F:prephenate dehydratase activity"/>
    <property type="evidence" value="ECO:0007669"/>
    <property type="project" value="UniProtKB-EC"/>
</dbReference>
<comment type="pathway">
    <text evidence="5">Metabolic intermediate biosynthesis; prephenate biosynthesis; prephenate from chorismate: step 1/1.</text>
</comment>
<proteinExistence type="predicted"/>
<dbReference type="PROSITE" id="PS51171">
    <property type="entry name" value="PREPHENATE_DEHYDR_3"/>
    <property type="match status" value="1"/>
</dbReference>
<keyword evidence="14 22" id="KW-0456">Lyase</keyword>
<comment type="function">
    <text evidence="2">Catalyzes the Claisen rearrangement of chorismate to prephenate and the decarboxylation/dehydration of prephenate to phenylpyruvate.</text>
</comment>
<dbReference type="RefSeq" id="WP_302244605.1">
    <property type="nucleotide sequence ID" value="NZ_JAULJQ010000008.1"/>
</dbReference>
<dbReference type="InterPro" id="IPR036263">
    <property type="entry name" value="Chorismate_II_sf"/>
</dbReference>
<keyword evidence="23" id="KW-1185">Reference proteome</keyword>
<comment type="catalytic activity">
    <reaction evidence="18">
        <text>prephenate + H(+) = 3-phenylpyruvate + CO2 + H2O</text>
        <dbReference type="Rhea" id="RHEA:21648"/>
        <dbReference type="ChEBI" id="CHEBI:15377"/>
        <dbReference type="ChEBI" id="CHEBI:15378"/>
        <dbReference type="ChEBI" id="CHEBI:16526"/>
        <dbReference type="ChEBI" id="CHEBI:18005"/>
        <dbReference type="ChEBI" id="CHEBI:29934"/>
        <dbReference type="EC" id="4.2.1.51"/>
    </reaction>
</comment>
<dbReference type="PANTHER" id="PTHR21022:SF19">
    <property type="entry name" value="PREPHENATE DEHYDRATASE-RELATED"/>
    <property type="match status" value="1"/>
</dbReference>
<comment type="caution">
    <text evidence="22">The sequence shown here is derived from an EMBL/GenBank/DDBJ whole genome shotgun (WGS) entry which is preliminary data.</text>
</comment>
<evidence type="ECO:0000259" key="19">
    <source>
        <dbReference type="PROSITE" id="PS51168"/>
    </source>
</evidence>
<organism evidence="22 23">
    <name type="scientific">Campylobacter magnus</name>
    <dbReference type="NCBI Taxonomy" id="3026462"/>
    <lineage>
        <taxon>Bacteria</taxon>
        <taxon>Pseudomonadati</taxon>
        <taxon>Campylobacterota</taxon>
        <taxon>Epsilonproteobacteria</taxon>
        <taxon>Campylobacterales</taxon>
        <taxon>Campylobacteraceae</taxon>
        <taxon>Campylobacter</taxon>
    </lineage>
</organism>
<dbReference type="InterPro" id="IPR036979">
    <property type="entry name" value="CM_dom_sf"/>
</dbReference>
<keyword evidence="15" id="KW-0511">Multifunctional enzyme</keyword>
<evidence type="ECO:0000256" key="9">
    <source>
        <dbReference type="ARBA" id="ARBA00022490"/>
    </source>
</evidence>
<evidence type="ECO:0000256" key="12">
    <source>
        <dbReference type="ARBA" id="ARBA00023222"/>
    </source>
</evidence>
<evidence type="ECO:0000256" key="8">
    <source>
        <dbReference type="ARBA" id="ARBA00014401"/>
    </source>
</evidence>
<dbReference type="InterPro" id="IPR018528">
    <property type="entry name" value="Preph_deHydtase_CS"/>
</dbReference>
<keyword evidence="12" id="KW-0584">Phenylalanine biosynthesis</keyword>
<evidence type="ECO:0000256" key="18">
    <source>
        <dbReference type="ARBA" id="ARBA00047848"/>
    </source>
</evidence>
<dbReference type="InterPro" id="IPR002701">
    <property type="entry name" value="CM_II_prokaryot"/>
</dbReference>
<evidence type="ECO:0000256" key="14">
    <source>
        <dbReference type="ARBA" id="ARBA00023239"/>
    </source>
</evidence>
<dbReference type="PROSITE" id="PS00858">
    <property type="entry name" value="PREPHENATE_DEHYDR_2"/>
    <property type="match status" value="1"/>
</dbReference>
<reference evidence="22 23" key="1">
    <citation type="submission" date="2023-06" db="EMBL/GenBank/DDBJ databases">
        <title>Campylobacter magnum sp. nov., isolated from cecal contents of domestic pigs (Sus scrofa domesticus).</title>
        <authorList>
            <person name="Papic B."/>
            <person name="Gruntar I."/>
        </authorList>
    </citation>
    <scope>NUCLEOTIDE SEQUENCE [LARGE SCALE GENOMIC DNA]</scope>
    <source>
        <strain evidence="23">34484-21</strain>
    </source>
</reference>
<evidence type="ECO:0000256" key="3">
    <source>
        <dbReference type="ARBA" id="ARBA00004496"/>
    </source>
</evidence>
<dbReference type="SUPFAM" id="SSF55021">
    <property type="entry name" value="ACT-like"/>
    <property type="match status" value="1"/>
</dbReference>
<gene>
    <name evidence="22" type="primary">pheA</name>
    <name evidence="22" type="ORF">Q2362_06900</name>
</gene>
<evidence type="ECO:0000256" key="5">
    <source>
        <dbReference type="ARBA" id="ARBA00004817"/>
    </source>
</evidence>
<dbReference type="PROSITE" id="PS51671">
    <property type="entry name" value="ACT"/>
    <property type="match status" value="1"/>
</dbReference>
<comment type="pathway">
    <text evidence="4">Amino-acid biosynthesis; L-phenylalanine biosynthesis; phenylpyruvate from prephenate: step 1/1.</text>
</comment>
<evidence type="ECO:0000256" key="2">
    <source>
        <dbReference type="ARBA" id="ARBA00002364"/>
    </source>
</evidence>
<dbReference type="EC" id="4.2.1.51" evidence="7"/>
<keyword evidence="10" id="KW-0028">Amino-acid biosynthesis</keyword>
<dbReference type="Gene3D" id="3.40.190.10">
    <property type="entry name" value="Periplasmic binding protein-like II"/>
    <property type="match status" value="2"/>
</dbReference>
<comment type="catalytic activity">
    <reaction evidence="1">
        <text>chorismate = prephenate</text>
        <dbReference type="Rhea" id="RHEA:13897"/>
        <dbReference type="ChEBI" id="CHEBI:29748"/>
        <dbReference type="ChEBI" id="CHEBI:29934"/>
        <dbReference type="EC" id="5.4.99.5"/>
    </reaction>
</comment>
<accession>A0ABT8T9F4</accession>
<keyword evidence="11" id="KW-0057">Aromatic amino acid biosynthesis</keyword>
<dbReference type="EC" id="5.4.99.5" evidence="6"/>
<evidence type="ECO:0000256" key="4">
    <source>
        <dbReference type="ARBA" id="ARBA00004741"/>
    </source>
</evidence>
<dbReference type="Pfam" id="PF01842">
    <property type="entry name" value="ACT"/>
    <property type="match status" value="1"/>
</dbReference>
<evidence type="ECO:0000313" key="22">
    <source>
        <dbReference type="EMBL" id="MDO2409824.1"/>
    </source>
</evidence>
<dbReference type="EMBL" id="JAULJQ010000008">
    <property type="protein sequence ID" value="MDO2409824.1"/>
    <property type="molecule type" value="Genomic_DNA"/>
</dbReference>
<evidence type="ECO:0000256" key="1">
    <source>
        <dbReference type="ARBA" id="ARBA00000824"/>
    </source>
</evidence>
<dbReference type="PANTHER" id="PTHR21022">
    <property type="entry name" value="PREPHENATE DEHYDRATASE P PROTEIN"/>
    <property type="match status" value="1"/>
</dbReference>
<evidence type="ECO:0000256" key="11">
    <source>
        <dbReference type="ARBA" id="ARBA00023141"/>
    </source>
</evidence>
<dbReference type="Gene3D" id="3.30.70.260">
    <property type="match status" value="1"/>
</dbReference>
<evidence type="ECO:0000259" key="21">
    <source>
        <dbReference type="PROSITE" id="PS51671"/>
    </source>
</evidence>
<dbReference type="Pfam" id="PF01817">
    <property type="entry name" value="CM_2"/>
    <property type="match status" value="1"/>
</dbReference>
<evidence type="ECO:0000256" key="15">
    <source>
        <dbReference type="ARBA" id="ARBA00023268"/>
    </source>
</evidence>
<sequence length="358" mass="39491">MSDLSKLREQIDACDDEIIAILKRRIDAVEKIGEIKRNEGGTVYRPERERQIIERLSKHCDGSKLSRAGIEAIFYEIFSLSRSLEGREKVAFLGPFGTYSHEASVSRFGQNAIYEPITSIDGVFRQVERGAAKFGVVPIENNTEGAVAASYDSLGEHESIKVVGEIYLDISHALCGVCAEIPCLKRIYTHPQAYAQCRKFLAEHGLEGVEFVATSSTAKAAWLAKDDEKGAAICSKIAAKLSNIPVIFERIQDNLGNSTRFFVLSNAFCDKSGNDKTSIIASTEHKPGALFDLLSIFAGLKINITKLESRPDKKHSFKSLFYIDIEGHKDDEIIAKALNSARQSGHEIRVLGSYAVAK</sequence>
<feature type="domain" description="Chorismate mutase" evidence="19">
    <location>
        <begin position="1"/>
        <end position="89"/>
    </location>
</feature>
<evidence type="ECO:0000313" key="23">
    <source>
        <dbReference type="Proteomes" id="UP001171111"/>
    </source>
</evidence>
<dbReference type="Pfam" id="PF00800">
    <property type="entry name" value="PDT"/>
    <property type="match status" value="1"/>
</dbReference>
<name>A0ABT8T9F4_9BACT</name>
<feature type="domain" description="ACT" evidence="21">
    <location>
        <begin position="278"/>
        <end position="355"/>
    </location>
</feature>
<feature type="domain" description="Prephenate dehydratase" evidence="20">
    <location>
        <begin position="89"/>
        <end position="266"/>
    </location>
</feature>
<evidence type="ECO:0000256" key="6">
    <source>
        <dbReference type="ARBA" id="ARBA00012404"/>
    </source>
</evidence>
<keyword evidence="13" id="KW-0413">Isomerase</keyword>
<protein>
    <recommendedName>
        <fullName evidence="8">Bifunctional chorismate mutase/prephenate dehydratase</fullName>
        <ecNumber evidence="7">4.2.1.51</ecNumber>
        <ecNumber evidence="6">5.4.99.5</ecNumber>
    </recommendedName>
    <alternativeName>
        <fullName evidence="17">Chorismate mutase-prephenate dehydratase</fullName>
    </alternativeName>
    <alternativeName>
        <fullName evidence="16">p-protein</fullName>
    </alternativeName>
</protein>
<dbReference type="InterPro" id="IPR001086">
    <property type="entry name" value="Preph_deHydtase"/>
</dbReference>
<dbReference type="InterPro" id="IPR008242">
    <property type="entry name" value="Chor_mutase/pphenate_deHydtase"/>
</dbReference>
<evidence type="ECO:0000256" key="7">
    <source>
        <dbReference type="ARBA" id="ARBA00013147"/>
    </source>
</evidence>
<dbReference type="NCBIfam" id="NF008865">
    <property type="entry name" value="PRK11898.1"/>
    <property type="match status" value="1"/>
</dbReference>